<dbReference type="VEuPathDB" id="FungiDB:KRP22_2652"/>
<feature type="compositionally biased region" description="Low complexity" evidence="1">
    <location>
        <begin position="169"/>
        <end position="188"/>
    </location>
</feature>
<dbReference type="VEuPathDB" id="FungiDB:KRP23_10557"/>
<dbReference type="VEuPathDB" id="FungiDB:KRP23_4094"/>
<name>H3GR53_PHYRM</name>
<evidence type="ECO:0000256" key="1">
    <source>
        <dbReference type="SAM" id="MobiDB-lite"/>
    </source>
</evidence>
<feature type="region of interest" description="Disordered" evidence="1">
    <location>
        <begin position="169"/>
        <end position="219"/>
    </location>
</feature>
<dbReference type="VEuPathDB" id="FungiDB:KRP22_13360"/>
<sequence length="239" mass="25928">MAASLAVPDFVESMGDPYYPSFDELDQDRDGVVGYQEYMRDLNKVWTKDEEDIANSDLPEIVENDLYDQLNDTITSDTACVKKAMTKKRALTFDRKAIDSLLKCTASTPPSKYPRSQKYMETFPDNQAPGAATPRLSLTAVSAPPAVTERVTVDTDGPVDDDKQVVTTTTADGSKSTTTVDVTKTSDGNNELEIPTGPEGTTTTVTVPSSSSGGETTTDILNQLGVNDIDKDIMTKDEF</sequence>
<accession>H3GR53</accession>
<evidence type="ECO:0000313" key="3">
    <source>
        <dbReference type="EnsemblProtists" id="Phyra79334"/>
    </source>
</evidence>
<dbReference type="EnsemblProtists" id="Phyra79334">
    <property type="protein sequence ID" value="Phyra79334"/>
    <property type="gene ID" value="Phyra79334"/>
</dbReference>
<organism evidence="3 4">
    <name type="scientific">Phytophthora ramorum</name>
    <name type="common">Sudden oak death agent</name>
    <dbReference type="NCBI Taxonomy" id="164328"/>
    <lineage>
        <taxon>Eukaryota</taxon>
        <taxon>Sar</taxon>
        <taxon>Stramenopiles</taxon>
        <taxon>Oomycota</taxon>
        <taxon>Peronosporomycetes</taxon>
        <taxon>Peronosporales</taxon>
        <taxon>Peronosporaceae</taxon>
        <taxon>Phytophthora</taxon>
    </lineage>
</organism>
<reference evidence="3" key="2">
    <citation type="submission" date="2015-06" db="UniProtKB">
        <authorList>
            <consortium name="EnsemblProtists"/>
        </authorList>
    </citation>
    <scope>IDENTIFICATION</scope>
    <source>
        <strain evidence="3">Pr102</strain>
    </source>
</reference>
<evidence type="ECO:0000313" key="4">
    <source>
        <dbReference type="Proteomes" id="UP000005238"/>
    </source>
</evidence>
<protein>
    <recommendedName>
        <fullName evidence="2">EF-hand domain-containing protein</fullName>
    </recommendedName>
</protein>
<reference evidence="4" key="1">
    <citation type="journal article" date="2006" name="Science">
        <title>Phytophthora genome sequences uncover evolutionary origins and mechanisms of pathogenesis.</title>
        <authorList>
            <person name="Tyler B.M."/>
            <person name="Tripathy S."/>
            <person name="Zhang X."/>
            <person name="Dehal P."/>
            <person name="Jiang R.H."/>
            <person name="Aerts A."/>
            <person name="Arredondo F.D."/>
            <person name="Baxter L."/>
            <person name="Bensasson D."/>
            <person name="Beynon J.L."/>
            <person name="Chapman J."/>
            <person name="Damasceno C.M."/>
            <person name="Dorrance A.E."/>
            <person name="Dou D."/>
            <person name="Dickerman A.W."/>
            <person name="Dubchak I.L."/>
            <person name="Garbelotto M."/>
            <person name="Gijzen M."/>
            <person name="Gordon S.G."/>
            <person name="Govers F."/>
            <person name="Grunwald N.J."/>
            <person name="Huang W."/>
            <person name="Ivors K.L."/>
            <person name="Jones R.W."/>
            <person name="Kamoun S."/>
            <person name="Krampis K."/>
            <person name="Lamour K.H."/>
            <person name="Lee M.K."/>
            <person name="McDonald W.H."/>
            <person name="Medina M."/>
            <person name="Meijer H.J."/>
            <person name="Nordberg E.K."/>
            <person name="Maclean D.J."/>
            <person name="Ospina-Giraldo M.D."/>
            <person name="Morris P.F."/>
            <person name="Phuntumart V."/>
            <person name="Putnam N.H."/>
            <person name="Rash S."/>
            <person name="Rose J.K."/>
            <person name="Sakihama Y."/>
            <person name="Salamov A.A."/>
            <person name="Savidor A."/>
            <person name="Scheuring C.F."/>
            <person name="Smith B.M."/>
            <person name="Sobral B.W."/>
            <person name="Terry A."/>
            <person name="Torto-Alalibo T.A."/>
            <person name="Win J."/>
            <person name="Xu Z."/>
            <person name="Zhang H."/>
            <person name="Grigoriev I.V."/>
            <person name="Rokhsar D.S."/>
            <person name="Boore J.L."/>
        </authorList>
    </citation>
    <scope>NUCLEOTIDE SEQUENCE [LARGE SCALE GENOMIC DNA]</scope>
    <source>
        <strain evidence="4">Pr102</strain>
    </source>
</reference>
<proteinExistence type="predicted"/>
<dbReference type="HOGENOM" id="CLU_1163106_0_0_1"/>
<evidence type="ECO:0000259" key="2">
    <source>
        <dbReference type="PROSITE" id="PS50222"/>
    </source>
</evidence>
<dbReference type="InterPro" id="IPR018247">
    <property type="entry name" value="EF_Hand_1_Ca_BS"/>
</dbReference>
<feature type="domain" description="EF-hand" evidence="2">
    <location>
        <begin position="22"/>
        <end position="48"/>
    </location>
</feature>
<dbReference type="PROSITE" id="PS50222">
    <property type="entry name" value="EF_HAND_2"/>
    <property type="match status" value="1"/>
</dbReference>
<dbReference type="EMBL" id="DS566036">
    <property type="status" value="NOT_ANNOTATED_CDS"/>
    <property type="molecule type" value="Genomic_DNA"/>
</dbReference>
<dbReference type="AlphaFoldDB" id="H3GR53"/>
<dbReference type="eggNOG" id="KOG4177">
    <property type="taxonomic scope" value="Eukaryota"/>
</dbReference>
<feature type="compositionally biased region" description="Low complexity" evidence="1">
    <location>
        <begin position="196"/>
        <end position="218"/>
    </location>
</feature>
<dbReference type="InParanoid" id="H3GR53"/>
<dbReference type="InterPro" id="IPR002048">
    <property type="entry name" value="EF_hand_dom"/>
</dbReference>
<dbReference type="GO" id="GO:0005509">
    <property type="term" value="F:calcium ion binding"/>
    <property type="evidence" value="ECO:0007669"/>
    <property type="project" value="InterPro"/>
</dbReference>
<dbReference type="PROSITE" id="PS00018">
    <property type="entry name" value="EF_HAND_1"/>
    <property type="match status" value="1"/>
</dbReference>
<dbReference type="Proteomes" id="UP000005238">
    <property type="component" value="Unassembled WGS sequence"/>
</dbReference>
<keyword evidence="4" id="KW-1185">Reference proteome</keyword>